<dbReference type="EMBL" id="JABVEC010000034">
    <property type="protein sequence ID" value="MBC6469980.1"/>
    <property type="molecule type" value="Genomic_DNA"/>
</dbReference>
<sequence length="150" mass="16019">MQAISVRQPWAWAIARGHKTLYNQSLPTGYRGPLLVHASMRVDLKAGDSALMHSAGWDPADPLATLGAVIAVAELDDVCAASAGGAVHGEDDRHCSCGAWAEPGAYHWRLTNVRTLHRPIVSLGRPGLWQPPPTLVADVDAMLGTAELNR</sequence>
<dbReference type="Proteomes" id="UP000805614">
    <property type="component" value="Unassembled WGS sequence"/>
</dbReference>
<protein>
    <recommendedName>
        <fullName evidence="3">ASCH domain-containing protein</fullName>
    </recommendedName>
</protein>
<dbReference type="RefSeq" id="WP_187247021.1">
    <property type="nucleotide sequence ID" value="NZ_BAAAOK010000017.1"/>
</dbReference>
<organism evidence="1 2">
    <name type="scientific">Actinomadura alba</name>
    <dbReference type="NCBI Taxonomy" id="406431"/>
    <lineage>
        <taxon>Bacteria</taxon>
        <taxon>Bacillati</taxon>
        <taxon>Actinomycetota</taxon>
        <taxon>Actinomycetes</taxon>
        <taxon>Streptosporangiales</taxon>
        <taxon>Thermomonosporaceae</taxon>
        <taxon>Actinomadura</taxon>
    </lineage>
</organism>
<evidence type="ECO:0000313" key="2">
    <source>
        <dbReference type="Proteomes" id="UP000805614"/>
    </source>
</evidence>
<proteinExistence type="predicted"/>
<evidence type="ECO:0008006" key="3">
    <source>
        <dbReference type="Google" id="ProtNLM"/>
    </source>
</evidence>
<gene>
    <name evidence="1" type="ORF">HKK74_31475</name>
</gene>
<comment type="caution">
    <text evidence="1">The sequence shown here is derived from an EMBL/GenBank/DDBJ whole genome shotgun (WGS) entry which is preliminary data.</text>
</comment>
<accession>A0ABR7LYY2</accession>
<dbReference type="InterPro" id="IPR015947">
    <property type="entry name" value="PUA-like_sf"/>
</dbReference>
<dbReference type="SUPFAM" id="SSF88697">
    <property type="entry name" value="PUA domain-like"/>
    <property type="match status" value="1"/>
</dbReference>
<name>A0ABR7LYY2_9ACTN</name>
<keyword evidence="2" id="KW-1185">Reference proteome</keyword>
<reference evidence="1 2" key="1">
    <citation type="submission" date="2020-06" db="EMBL/GenBank/DDBJ databases">
        <title>Actinomadura xiongansis sp. nov., isolated from soil of Baiyangdian.</title>
        <authorList>
            <person name="Zhang X."/>
        </authorList>
    </citation>
    <scope>NUCLEOTIDE SEQUENCE [LARGE SCALE GENOMIC DNA]</scope>
    <source>
        <strain evidence="1 2">HBUM206468</strain>
    </source>
</reference>
<dbReference type="Gene3D" id="2.30.130.30">
    <property type="entry name" value="Hypothetical protein"/>
    <property type="match status" value="1"/>
</dbReference>
<evidence type="ECO:0000313" key="1">
    <source>
        <dbReference type="EMBL" id="MBC6469980.1"/>
    </source>
</evidence>